<dbReference type="InterPro" id="IPR029052">
    <property type="entry name" value="Metallo-depent_PP-like"/>
</dbReference>
<feature type="domain" description="Peptidase C-terminal archaeal/bacterial" evidence="4">
    <location>
        <begin position="466"/>
        <end position="534"/>
    </location>
</feature>
<organism evidence="5 6">
    <name type="scientific">Veronia pacifica</name>
    <dbReference type="NCBI Taxonomy" id="1080227"/>
    <lineage>
        <taxon>Bacteria</taxon>
        <taxon>Pseudomonadati</taxon>
        <taxon>Pseudomonadota</taxon>
        <taxon>Gammaproteobacteria</taxon>
        <taxon>Vibrionales</taxon>
        <taxon>Vibrionaceae</taxon>
        <taxon>Veronia</taxon>
    </lineage>
</organism>
<dbReference type="InterPro" id="IPR004843">
    <property type="entry name" value="Calcineurin-like_PHP"/>
</dbReference>
<evidence type="ECO:0000313" key="6">
    <source>
        <dbReference type="Proteomes" id="UP000094936"/>
    </source>
</evidence>
<dbReference type="PANTHER" id="PTHR45867:SF3">
    <property type="entry name" value="ACID PHOSPHATASE TYPE 7"/>
    <property type="match status" value="1"/>
</dbReference>
<accession>A0A1C3ELD1</accession>
<dbReference type="Pfam" id="PF00149">
    <property type="entry name" value="Metallophos"/>
    <property type="match status" value="1"/>
</dbReference>
<feature type="domain" description="Peptidase C-terminal archaeal/bacterial" evidence="4">
    <location>
        <begin position="575"/>
        <end position="634"/>
    </location>
</feature>
<dbReference type="STRING" id="1080227.A8L45_07890"/>
<keyword evidence="6" id="KW-1185">Reference proteome</keyword>
<reference evidence="5 6" key="1">
    <citation type="submission" date="2016-05" db="EMBL/GenBank/DDBJ databases">
        <title>Genomic Taxonomy of the Vibrionaceae.</title>
        <authorList>
            <person name="Gomez-Gil B."/>
            <person name="Enciso-Ibarra J."/>
        </authorList>
    </citation>
    <scope>NUCLEOTIDE SEQUENCE [LARGE SCALE GENOMIC DNA]</scope>
    <source>
        <strain evidence="5 6">CAIM 1920</strain>
    </source>
</reference>
<feature type="chain" id="PRO_5008673195" evidence="2">
    <location>
        <begin position="19"/>
        <end position="654"/>
    </location>
</feature>
<dbReference type="SUPFAM" id="SSF49363">
    <property type="entry name" value="Purple acid phosphatase, N-terminal domain"/>
    <property type="match status" value="1"/>
</dbReference>
<gene>
    <name evidence="5" type="ORF">A8L45_07890</name>
</gene>
<dbReference type="Gene3D" id="3.60.21.10">
    <property type="match status" value="1"/>
</dbReference>
<dbReference type="Proteomes" id="UP000094936">
    <property type="component" value="Unassembled WGS sequence"/>
</dbReference>
<evidence type="ECO:0000259" key="4">
    <source>
        <dbReference type="Pfam" id="PF04151"/>
    </source>
</evidence>
<evidence type="ECO:0000313" key="5">
    <source>
        <dbReference type="EMBL" id="ODA34057.1"/>
    </source>
</evidence>
<name>A0A1C3ELD1_9GAMM</name>
<evidence type="ECO:0000259" key="3">
    <source>
        <dbReference type="Pfam" id="PF00149"/>
    </source>
</evidence>
<dbReference type="AlphaFoldDB" id="A0A1C3ELD1"/>
<dbReference type="EMBL" id="LYBM01000011">
    <property type="protein sequence ID" value="ODA34057.1"/>
    <property type="molecule type" value="Genomic_DNA"/>
</dbReference>
<evidence type="ECO:0000256" key="1">
    <source>
        <dbReference type="ARBA" id="ARBA00022729"/>
    </source>
</evidence>
<keyword evidence="5" id="KW-0378">Hydrolase</keyword>
<dbReference type="GO" id="GO:0046872">
    <property type="term" value="F:metal ion binding"/>
    <property type="evidence" value="ECO:0007669"/>
    <property type="project" value="InterPro"/>
</dbReference>
<keyword evidence="1 2" id="KW-0732">Signal</keyword>
<feature type="domain" description="Calcineurin-like phosphoesterase" evidence="3">
    <location>
        <begin position="138"/>
        <end position="317"/>
    </location>
</feature>
<proteinExistence type="predicted"/>
<dbReference type="InterPro" id="IPR007280">
    <property type="entry name" value="Peptidase_C_arc/bac"/>
</dbReference>
<feature type="signal peptide" evidence="2">
    <location>
        <begin position="1"/>
        <end position="18"/>
    </location>
</feature>
<dbReference type="Pfam" id="PF04151">
    <property type="entry name" value="PPC"/>
    <property type="match status" value="2"/>
</dbReference>
<dbReference type="InterPro" id="IPR008963">
    <property type="entry name" value="Purple_acid_Pase-like_N"/>
</dbReference>
<dbReference type="SUPFAM" id="SSF56300">
    <property type="entry name" value="Metallo-dependent phosphatases"/>
    <property type="match status" value="1"/>
</dbReference>
<dbReference type="PANTHER" id="PTHR45867">
    <property type="entry name" value="PURPLE ACID PHOSPHATASE"/>
    <property type="match status" value="1"/>
</dbReference>
<sequence length="654" mass="73765">MVYSSLALSLGLSAAADASISQHRVMWDADPAREAVIGVTQSQSSDTVTIRYGQSTDESTWKQVSPTHSASFKSRLNSHFTRLEDLQPDSPVYYQVCEKGQCGDKFWFKTAPTDHSPFVFVAGGDTRTGWTNRRQGNRLVAKTRPLFVMHGGDFTDSNSASQMSQFLDDWTLTYSDDVIESENYKRIYPLIPTHGNHEDGNYSTLCQVFGVDPNKDGKCDYKDTYSAFSVSPLLRVYTLNSQFKNSGWGNAAKQMNQWLETDLSSKGDSAKWRIAQYHKPMFPHYTGKSDNDELHEWWADTFYQHKMNLVVESDTHINKITKALKPTTNGFAATTQGGTVFVGEGSWGAPARSANDPKLWTIDLASIQQFKIIQVETDKMQVRTAQFDDTAQTLTREERAANPLLVPAGVNWWQAADIGDKLQLVRNDDQRSVIDNSVEPPKPPVEQALENGNTVNKLSATERNTLLFYIDVPAEATSLKFEMSGGYGDADLYVRALQAPTDKSYDCRPYKEGNEERCIISSPQTGRYFVMLYAYESFSDVSLTATYRTDDKPEPVNRQVFTDLSGDEDSWQFQSFEVPAEAKQFTARIEGGSGDADLYVRKSIKPKKKKYDCRPYEEGNDELCEEENEGAATWWVGLFGYEDFRDVTLTLEWQ</sequence>
<comment type="caution">
    <text evidence="5">The sequence shown here is derived from an EMBL/GenBank/DDBJ whole genome shotgun (WGS) entry which is preliminary data.</text>
</comment>
<dbReference type="Gene3D" id="2.60.40.380">
    <property type="entry name" value="Purple acid phosphatase-like, N-terminal"/>
    <property type="match status" value="1"/>
</dbReference>
<dbReference type="Gene3D" id="2.60.120.380">
    <property type="match status" value="2"/>
</dbReference>
<evidence type="ECO:0000256" key="2">
    <source>
        <dbReference type="SAM" id="SignalP"/>
    </source>
</evidence>
<protein>
    <submittedName>
        <fullName evidence="5">Phosphohydrolase</fullName>
    </submittedName>
</protein>
<dbReference type="OrthoDB" id="9804511at2"/>
<dbReference type="GO" id="GO:0003993">
    <property type="term" value="F:acid phosphatase activity"/>
    <property type="evidence" value="ECO:0007669"/>
    <property type="project" value="InterPro"/>
</dbReference>